<keyword evidence="7 11" id="KW-0328">Glycosyltransferase</keyword>
<dbReference type="PANTHER" id="PTHR30372">
    <property type="entry name" value="LIPID-A-DISACCHARIDE SYNTHASE"/>
    <property type="match status" value="1"/>
</dbReference>
<dbReference type="EC" id="2.4.1.182" evidence="3 11"/>
<comment type="function">
    <text evidence="1 11">Condensation of UDP-2,3-diacylglucosamine and 2,3-diacylglucosamine-1-phosphate to form lipid A disaccharide, a precursor of lipid A, a phosphorylated glycolipid that anchors the lipopolysaccharide to the outer membrane of the cell.</text>
</comment>
<gene>
    <name evidence="11" type="primary">lpxB</name>
    <name evidence="12" type="ORF">AM402_06305</name>
</gene>
<dbReference type="GO" id="GO:0016020">
    <property type="term" value="C:membrane"/>
    <property type="evidence" value="ECO:0007669"/>
    <property type="project" value="GOC"/>
</dbReference>
<dbReference type="PANTHER" id="PTHR30372:SF4">
    <property type="entry name" value="LIPID-A-DISACCHARIDE SYNTHASE, MITOCHONDRIAL-RELATED"/>
    <property type="match status" value="1"/>
</dbReference>
<comment type="catalytic activity">
    <reaction evidence="11">
        <text>2-N,3-O-bis[(3R)-3-hydroxytetradecanoyl]-alpha-D-glucosaminyl 1-phosphate + UDP-2-N,3-O-bis[(3R)-3-hydroxytetradecanoyl]-alpha-D-glucosamine = lipid A disaccharide (E. coli) + UDP + H(+)</text>
        <dbReference type="Rhea" id="RHEA:22668"/>
        <dbReference type="ChEBI" id="CHEBI:15378"/>
        <dbReference type="ChEBI" id="CHEBI:57957"/>
        <dbReference type="ChEBI" id="CHEBI:58223"/>
        <dbReference type="ChEBI" id="CHEBI:58466"/>
        <dbReference type="ChEBI" id="CHEBI:78847"/>
    </reaction>
</comment>
<evidence type="ECO:0000256" key="8">
    <source>
        <dbReference type="ARBA" id="ARBA00022679"/>
    </source>
</evidence>
<evidence type="ECO:0000313" key="12">
    <source>
        <dbReference type="EMBL" id="ARX33777.1"/>
    </source>
</evidence>
<dbReference type="RefSeq" id="WP_087726386.1">
    <property type="nucleotide sequence ID" value="NZ_CP021694.1"/>
</dbReference>
<comment type="similarity">
    <text evidence="2 11">Belongs to the LpxB family.</text>
</comment>
<evidence type="ECO:0000256" key="11">
    <source>
        <dbReference type="HAMAP-Rule" id="MF_00392"/>
    </source>
</evidence>
<dbReference type="Proteomes" id="UP000195540">
    <property type="component" value="Chromosome"/>
</dbReference>
<evidence type="ECO:0000256" key="10">
    <source>
        <dbReference type="ARBA" id="ARBA00048975"/>
    </source>
</evidence>
<organism evidence="12 13">
    <name type="scientific">Proteus mirabilis</name>
    <dbReference type="NCBI Taxonomy" id="584"/>
    <lineage>
        <taxon>Bacteria</taxon>
        <taxon>Pseudomonadati</taxon>
        <taxon>Pseudomonadota</taxon>
        <taxon>Gammaproteobacteria</taxon>
        <taxon>Enterobacterales</taxon>
        <taxon>Morganellaceae</taxon>
        <taxon>Proteus</taxon>
    </lineage>
</organism>
<evidence type="ECO:0000256" key="1">
    <source>
        <dbReference type="ARBA" id="ARBA00002056"/>
    </source>
</evidence>
<dbReference type="InterPro" id="IPR003835">
    <property type="entry name" value="Glyco_trans_19"/>
</dbReference>
<evidence type="ECO:0000256" key="9">
    <source>
        <dbReference type="ARBA" id="ARBA00023098"/>
    </source>
</evidence>
<keyword evidence="5 11" id="KW-0444">Lipid biosynthesis</keyword>
<sequence>MTLSGQSSIKQRPLVIGLVAGETSGDILGAGLIRALKQMHPNIRFVGVAGPLMQADGCEAWYEMEELAVMGIVEVLERLPRLLKIRKDLTQRFTQLKPDVFVGIDAPDFNITLEGRLKQKGLKTIHYVSPSVWAWRQKRVFKIGKATDLVLAFLPFEKAFYDKYQIPCRFIGHTMADAIALHPDKKAAREHLGIDQEAICLALLPGSRHSEVEMLSADFIKTAQRLKQQIPALHIVVPLVNAKRRAQFEQIHQSVAPKLEIQLLDGQAREAMTASDATLLASGTAALECMLTKCPMVVGYRMKPFTFWLAKKLVKTPYVSLPNLLAGREIIKELLQEECTPEALAEQLLPLLTDAEKAQHLKEIFLQLHSAIRCRADEQAANAVLELAGQ</sequence>
<evidence type="ECO:0000256" key="5">
    <source>
        <dbReference type="ARBA" id="ARBA00022516"/>
    </source>
</evidence>
<dbReference type="Pfam" id="PF02684">
    <property type="entry name" value="LpxB"/>
    <property type="match status" value="1"/>
</dbReference>
<dbReference type="GO" id="GO:0005543">
    <property type="term" value="F:phospholipid binding"/>
    <property type="evidence" value="ECO:0007669"/>
    <property type="project" value="TreeGrafter"/>
</dbReference>
<proteinExistence type="inferred from homology"/>
<dbReference type="NCBIfam" id="TIGR00215">
    <property type="entry name" value="lpxB"/>
    <property type="match status" value="1"/>
</dbReference>
<dbReference type="EMBL" id="CP021694">
    <property type="protein sequence ID" value="ARX33777.1"/>
    <property type="molecule type" value="Genomic_DNA"/>
</dbReference>
<dbReference type="SUPFAM" id="SSF53756">
    <property type="entry name" value="UDP-Glycosyltransferase/glycogen phosphorylase"/>
    <property type="match status" value="1"/>
</dbReference>
<comment type="pathway">
    <text evidence="11">Glycolipid biosynthesis; lipid IV(A) biosynthesis; lipid IV(A) from (3R)-3-hydroxytetradecanoyl-[acyl-carrier-protein] and UDP-N-acetyl-alpha-D-glucosamine: step 5/6.</text>
</comment>
<evidence type="ECO:0000256" key="4">
    <source>
        <dbReference type="ARBA" id="ARBA00020902"/>
    </source>
</evidence>
<keyword evidence="8 11" id="KW-0808">Transferase</keyword>
<dbReference type="GO" id="GO:0009245">
    <property type="term" value="P:lipid A biosynthetic process"/>
    <property type="evidence" value="ECO:0007669"/>
    <property type="project" value="UniProtKB-UniRule"/>
</dbReference>
<evidence type="ECO:0000256" key="3">
    <source>
        <dbReference type="ARBA" id="ARBA00012687"/>
    </source>
</evidence>
<protein>
    <recommendedName>
        <fullName evidence="4 11">Lipid-A-disaccharide synthase</fullName>
        <ecNumber evidence="3 11">2.4.1.182</ecNumber>
    </recommendedName>
</protein>
<dbReference type="HAMAP" id="MF_00392">
    <property type="entry name" value="LpxB"/>
    <property type="match status" value="1"/>
</dbReference>
<name>A0AAJ0YBG9_PROMI</name>
<evidence type="ECO:0000256" key="7">
    <source>
        <dbReference type="ARBA" id="ARBA00022676"/>
    </source>
</evidence>
<dbReference type="GO" id="GO:0008915">
    <property type="term" value="F:lipid-A-disaccharide synthase activity"/>
    <property type="evidence" value="ECO:0007669"/>
    <property type="project" value="UniProtKB-UniRule"/>
</dbReference>
<keyword evidence="9 11" id="KW-0443">Lipid metabolism</keyword>
<accession>A0AAJ0YBG9</accession>
<keyword evidence="6 11" id="KW-0441">Lipid A biosynthesis</keyword>
<comment type="catalytic activity">
    <reaction evidence="10 11">
        <text>a lipid X + a UDP-2-N,3-O-bis[(3R)-3-hydroxyacyl]-alpha-D-glucosamine = a lipid A disaccharide + UDP + H(+)</text>
        <dbReference type="Rhea" id="RHEA:67828"/>
        <dbReference type="ChEBI" id="CHEBI:15378"/>
        <dbReference type="ChEBI" id="CHEBI:58223"/>
        <dbReference type="ChEBI" id="CHEBI:137748"/>
        <dbReference type="ChEBI" id="CHEBI:176338"/>
        <dbReference type="ChEBI" id="CHEBI:176343"/>
        <dbReference type="EC" id="2.4.1.182"/>
    </reaction>
</comment>
<evidence type="ECO:0000313" key="13">
    <source>
        <dbReference type="Proteomes" id="UP000195540"/>
    </source>
</evidence>
<dbReference type="AlphaFoldDB" id="A0AAJ0YBG9"/>
<reference evidence="12 13" key="1">
    <citation type="submission" date="2017-05" db="EMBL/GenBank/DDBJ databases">
        <title>Whole genome sequencing of Proteus mirabilis AR_0155.</title>
        <authorList>
            <person name="Conlan S."/>
            <person name="Thomas P.J."/>
            <person name="Mullikin J."/>
            <person name="Frank K.M."/>
            <person name="Segre J.A."/>
        </authorList>
    </citation>
    <scope>NUCLEOTIDE SEQUENCE [LARGE SCALE GENOMIC DNA]</scope>
    <source>
        <strain evidence="12 13">AR_0155</strain>
    </source>
</reference>
<evidence type="ECO:0000256" key="6">
    <source>
        <dbReference type="ARBA" id="ARBA00022556"/>
    </source>
</evidence>
<evidence type="ECO:0000256" key="2">
    <source>
        <dbReference type="ARBA" id="ARBA00007868"/>
    </source>
</evidence>